<comment type="caution">
    <text evidence="8">The sequence shown here is derived from an EMBL/GenBank/DDBJ whole genome shotgun (WGS) entry which is preliminary data.</text>
</comment>
<accession>A0ABW8UX40</accession>
<keyword evidence="6 8" id="KW-0482">Metalloprotease</keyword>
<dbReference type="EMBL" id="JBHDIY010000002">
    <property type="protein sequence ID" value="MFL4471410.1"/>
    <property type="molecule type" value="Genomic_DNA"/>
</dbReference>
<name>A0ABW8UX40_9RHOB</name>
<proteinExistence type="predicted"/>
<dbReference type="SUPFAM" id="SSF48452">
    <property type="entry name" value="TPR-like"/>
    <property type="match status" value="1"/>
</dbReference>
<feature type="domain" description="Peptidase M48" evidence="7">
    <location>
        <begin position="38"/>
        <end position="222"/>
    </location>
</feature>
<gene>
    <name evidence="8" type="ORF">ACERZ8_16570</name>
</gene>
<evidence type="ECO:0000256" key="6">
    <source>
        <dbReference type="ARBA" id="ARBA00023049"/>
    </source>
</evidence>
<dbReference type="CDD" id="cd07324">
    <property type="entry name" value="M48C_Oma1-like"/>
    <property type="match status" value="1"/>
</dbReference>
<dbReference type="InterPro" id="IPR001915">
    <property type="entry name" value="Peptidase_M48"/>
</dbReference>
<keyword evidence="5" id="KW-0862">Zinc</keyword>
<evidence type="ECO:0000256" key="3">
    <source>
        <dbReference type="ARBA" id="ARBA00022723"/>
    </source>
</evidence>
<evidence type="ECO:0000256" key="5">
    <source>
        <dbReference type="ARBA" id="ARBA00022833"/>
    </source>
</evidence>
<dbReference type="RefSeq" id="WP_407593251.1">
    <property type="nucleotide sequence ID" value="NZ_JBHDIY010000002.1"/>
</dbReference>
<dbReference type="InterPro" id="IPR051156">
    <property type="entry name" value="Mito/Outer_Membr_Metalloprot"/>
</dbReference>
<evidence type="ECO:0000313" key="9">
    <source>
        <dbReference type="Proteomes" id="UP001627408"/>
    </source>
</evidence>
<dbReference type="PANTHER" id="PTHR22726:SF1">
    <property type="entry name" value="METALLOENDOPEPTIDASE OMA1, MITOCHONDRIAL"/>
    <property type="match status" value="1"/>
</dbReference>
<evidence type="ECO:0000256" key="1">
    <source>
        <dbReference type="ARBA" id="ARBA00001947"/>
    </source>
</evidence>
<dbReference type="EC" id="3.4.24.-" evidence="8"/>
<evidence type="ECO:0000256" key="4">
    <source>
        <dbReference type="ARBA" id="ARBA00022801"/>
    </source>
</evidence>
<keyword evidence="4 8" id="KW-0378">Hydrolase</keyword>
<dbReference type="Gene3D" id="3.30.2010.10">
    <property type="entry name" value="Metalloproteases ('zincins'), catalytic domain"/>
    <property type="match status" value="1"/>
</dbReference>
<dbReference type="InterPro" id="IPR011990">
    <property type="entry name" value="TPR-like_helical_dom_sf"/>
</dbReference>
<organism evidence="8 9">
    <name type="scientific">Tateyamaria armeniaca</name>
    <dbReference type="NCBI Taxonomy" id="2518930"/>
    <lineage>
        <taxon>Bacteria</taxon>
        <taxon>Pseudomonadati</taxon>
        <taxon>Pseudomonadota</taxon>
        <taxon>Alphaproteobacteria</taxon>
        <taxon>Rhodobacterales</taxon>
        <taxon>Roseobacteraceae</taxon>
        <taxon>Tateyamaria</taxon>
    </lineage>
</organism>
<dbReference type="Proteomes" id="UP001627408">
    <property type="component" value="Unassembled WGS sequence"/>
</dbReference>
<dbReference type="GO" id="GO:0008237">
    <property type="term" value="F:metallopeptidase activity"/>
    <property type="evidence" value="ECO:0007669"/>
    <property type="project" value="UniProtKB-KW"/>
</dbReference>
<dbReference type="Pfam" id="PF14559">
    <property type="entry name" value="TPR_19"/>
    <property type="match status" value="1"/>
</dbReference>
<keyword evidence="2" id="KW-0645">Protease</keyword>
<dbReference type="Pfam" id="PF01435">
    <property type="entry name" value="Peptidase_M48"/>
    <property type="match status" value="1"/>
</dbReference>
<protein>
    <submittedName>
        <fullName evidence="8">M48 family metalloprotease</fullName>
        <ecNumber evidence="8">3.4.24.-</ecNumber>
    </submittedName>
</protein>
<evidence type="ECO:0000313" key="8">
    <source>
        <dbReference type="EMBL" id="MFL4471410.1"/>
    </source>
</evidence>
<keyword evidence="9" id="KW-1185">Reference proteome</keyword>
<keyword evidence="3" id="KW-0479">Metal-binding</keyword>
<sequence>MTFHPVARLASIMILTFALALPARAVSLLRDADLEYALAQVATPVLKAAGLSASRTKILVVDDGTLNAFVIGNDAIYIHSGLIGRMENAAMLQAVIAHEAAHIANGHITRRMTNMGNARTAAGLGMALAVIAAAAGGGEAAGAIAVGTQSAAMRAFLTHTRAEESSADQSGARYLRSAGIPLSGMLDVFRLFRGQEVLSAARQDPYVRSHPLSRDRLRAIEGYAAAYGDLRSADSGKWEYWFARAKGKLTAYQRRPSWTLNRLGESGYADVALMREAMARHQNSQTRRALAAIDKAIAMRPSDPFYYDLKGQILMETRQFAAAANAHGRAVQLRPRDGLLQAGYGRALLASGNVNAALPALERARSIDFRDGSMLRDLSVAYARTGNKGMASLVTAERYALRGSLEDAGIHAKRATGLLPEGSGPWQRAHDVLLASERAAKRKR</sequence>
<reference evidence="8 9" key="1">
    <citation type="submission" date="2024-08" db="EMBL/GenBank/DDBJ databases">
        <title>Tateyamaria sp. nov., isolated from marine algae.</title>
        <authorList>
            <person name="Choi B.J."/>
            <person name="Kim J.M."/>
            <person name="Lee J.K."/>
            <person name="Choi D.G."/>
            <person name="Bayburt H."/>
            <person name="Baek J.H."/>
            <person name="Han D.M."/>
            <person name="Jeon C.O."/>
        </authorList>
    </citation>
    <scope>NUCLEOTIDE SEQUENCE [LARGE SCALE GENOMIC DNA]</scope>
    <source>
        <strain evidence="8 9">KMU-156</strain>
    </source>
</reference>
<evidence type="ECO:0000256" key="2">
    <source>
        <dbReference type="ARBA" id="ARBA00022670"/>
    </source>
</evidence>
<dbReference type="PANTHER" id="PTHR22726">
    <property type="entry name" value="METALLOENDOPEPTIDASE OMA1"/>
    <property type="match status" value="1"/>
</dbReference>
<evidence type="ECO:0000259" key="7">
    <source>
        <dbReference type="Pfam" id="PF01435"/>
    </source>
</evidence>
<comment type="cofactor">
    <cofactor evidence="1">
        <name>Zn(2+)</name>
        <dbReference type="ChEBI" id="CHEBI:29105"/>
    </cofactor>
</comment>
<dbReference type="Gene3D" id="1.25.40.10">
    <property type="entry name" value="Tetratricopeptide repeat domain"/>
    <property type="match status" value="1"/>
</dbReference>